<keyword evidence="3" id="KW-1185">Reference proteome</keyword>
<gene>
    <name evidence="2" type="ORF">GCM10009721_09550</name>
</gene>
<accession>A0ABQ2HP85</accession>
<comment type="caution">
    <text evidence="2">The sequence shown here is derived from an EMBL/GenBank/DDBJ whole genome shotgun (WGS) entry which is preliminary data.</text>
</comment>
<sequence>MLKRLALIGGAVAGLVLVRKKAKQQQAEQDLWTQATDDVHAPVATPVPAPAPAANDEAPTSA</sequence>
<reference evidence="3" key="1">
    <citation type="journal article" date="2019" name="Int. J. Syst. Evol. Microbiol.">
        <title>The Global Catalogue of Microorganisms (GCM) 10K type strain sequencing project: providing services to taxonomists for standard genome sequencing and annotation.</title>
        <authorList>
            <consortium name="The Broad Institute Genomics Platform"/>
            <consortium name="The Broad Institute Genome Sequencing Center for Infectious Disease"/>
            <person name="Wu L."/>
            <person name="Ma J."/>
        </authorList>
    </citation>
    <scope>NUCLEOTIDE SEQUENCE [LARGE SCALE GENOMIC DNA]</scope>
    <source>
        <strain evidence="3">JCM 1365</strain>
    </source>
</reference>
<feature type="compositionally biased region" description="Low complexity" evidence="1">
    <location>
        <begin position="52"/>
        <end position="62"/>
    </location>
</feature>
<feature type="region of interest" description="Disordered" evidence="1">
    <location>
        <begin position="26"/>
        <end position="62"/>
    </location>
</feature>
<dbReference type="Proteomes" id="UP000623461">
    <property type="component" value="Unassembled WGS sequence"/>
</dbReference>
<evidence type="ECO:0000256" key="1">
    <source>
        <dbReference type="SAM" id="MobiDB-lite"/>
    </source>
</evidence>
<feature type="compositionally biased region" description="Polar residues" evidence="1">
    <location>
        <begin position="26"/>
        <end position="36"/>
    </location>
</feature>
<dbReference type="EMBL" id="BMNZ01000002">
    <property type="protein sequence ID" value="GGM86838.1"/>
    <property type="molecule type" value="Genomic_DNA"/>
</dbReference>
<evidence type="ECO:0000313" key="3">
    <source>
        <dbReference type="Proteomes" id="UP000623461"/>
    </source>
</evidence>
<organism evidence="2 3">
    <name type="scientific">Terrabacter tumescens</name>
    <dbReference type="NCBI Taxonomy" id="60443"/>
    <lineage>
        <taxon>Bacteria</taxon>
        <taxon>Bacillati</taxon>
        <taxon>Actinomycetota</taxon>
        <taxon>Actinomycetes</taxon>
        <taxon>Micrococcales</taxon>
        <taxon>Intrasporangiaceae</taxon>
        <taxon>Terrabacter</taxon>
    </lineage>
</organism>
<proteinExistence type="predicted"/>
<name>A0ABQ2HP85_9MICO</name>
<evidence type="ECO:0000313" key="2">
    <source>
        <dbReference type="EMBL" id="GGM86838.1"/>
    </source>
</evidence>
<protein>
    <submittedName>
        <fullName evidence="2">Uncharacterized protein</fullName>
    </submittedName>
</protein>
<dbReference type="NCBIfam" id="NF038356">
    <property type="entry name" value="actino_DLW39"/>
    <property type="match status" value="1"/>
</dbReference>
<dbReference type="InterPro" id="IPR047990">
    <property type="entry name" value="DLW39-like"/>
</dbReference>
<dbReference type="RefSeq" id="WP_030197533.1">
    <property type="nucleotide sequence ID" value="NZ_BMNZ01000002.1"/>
</dbReference>